<feature type="compositionally biased region" description="Gly residues" evidence="1">
    <location>
        <begin position="70"/>
        <end position="98"/>
    </location>
</feature>
<evidence type="ECO:0000313" key="2">
    <source>
        <dbReference type="EMBL" id="GJT67423.1"/>
    </source>
</evidence>
<dbReference type="InterPro" id="IPR043502">
    <property type="entry name" value="DNA/RNA_pol_sf"/>
</dbReference>
<dbReference type="Gene3D" id="3.30.70.270">
    <property type="match status" value="1"/>
</dbReference>
<dbReference type="InterPro" id="IPR032567">
    <property type="entry name" value="RTL1-rel"/>
</dbReference>
<evidence type="ECO:0008006" key="4">
    <source>
        <dbReference type="Google" id="ProtNLM"/>
    </source>
</evidence>
<dbReference type="Pfam" id="PF08284">
    <property type="entry name" value="RVP_2"/>
    <property type="match status" value="1"/>
</dbReference>
<accession>A0ABQ5FVN9</accession>
<feature type="region of interest" description="Disordered" evidence="1">
    <location>
        <begin position="50"/>
        <end position="117"/>
    </location>
</feature>
<proteinExistence type="predicted"/>
<dbReference type="EMBL" id="BQNB010017807">
    <property type="protein sequence ID" value="GJT67423.1"/>
    <property type="molecule type" value="Genomic_DNA"/>
</dbReference>
<evidence type="ECO:0000256" key="1">
    <source>
        <dbReference type="SAM" id="MobiDB-lite"/>
    </source>
</evidence>
<name>A0ABQ5FVN9_9ASTR</name>
<keyword evidence="3" id="KW-1185">Reference proteome</keyword>
<dbReference type="CDD" id="cd00303">
    <property type="entry name" value="retropepsin_like"/>
    <property type="match status" value="1"/>
</dbReference>
<dbReference type="SUPFAM" id="SSF56672">
    <property type="entry name" value="DNA/RNA polymerases"/>
    <property type="match status" value="1"/>
</dbReference>
<sequence>MITLWISQFIEFRTMPNIRSGATMTREGINKLIVRQVAEVLEARDAARNLEPLVEGGDDQEDENGDDYEGGNGNGNRNGGVNGNGNRGGNDNGNGNGNGIRNDDGNGGGNSHRNHNVNFRGDVGLTRWFEKMETRTIRIEAAYAMRWTELMKLMTKVRFQELVLLCTRMVPDKEEKVERFIGGLPDNIEGNVIAAEPTRFQDAILIANNLMDKKLKGYARSQNVARAYTAENNKKKRYVGSLPYCNKCKFHHEGSCTVRCGNCKRVGHMARDYTAADCPKLRNQNRGNKNGNKTGSNEAIARAYAIRGGGANLDSNVITDTSYAVELVDGIISKTNVVLRGYTLGLLGHPFDIDLMPIELGSFDIIISMDWLAKYHTVIVCDEKVVCIPYGDEIDLVPGATPVARAPYRLAPAKMQELSTQFRKEHEGHLKLILKLLKEEELYAKFSKCDFWLSMVQFLSHMIDSEGIYVDPTKIESKKGLGVTQDTN</sequence>
<reference evidence="2" key="1">
    <citation type="journal article" date="2022" name="Int. J. Mol. Sci.">
        <title>Draft Genome of Tanacetum Coccineum: Genomic Comparison of Closely Related Tanacetum-Family Plants.</title>
        <authorList>
            <person name="Yamashiro T."/>
            <person name="Shiraishi A."/>
            <person name="Nakayama K."/>
            <person name="Satake H."/>
        </authorList>
    </citation>
    <scope>NUCLEOTIDE SEQUENCE</scope>
</reference>
<organism evidence="2 3">
    <name type="scientific">Tanacetum coccineum</name>
    <dbReference type="NCBI Taxonomy" id="301880"/>
    <lineage>
        <taxon>Eukaryota</taxon>
        <taxon>Viridiplantae</taxon>
        <taxon>Streptophyta</taxon>
        <taxon>Embryophyta</taxon>
        <taxon>Tracheophyta</taxon>
        <taxon>Spermatophyta</taxon>
        <taxon>Magnoliopsida</taxon>
        <taxon>eudicotyledons</taxon>
        <taxon>Gunneridae</taxon>
        <taxon>Pentapetalae</taxon>
        <taxon>asterids</taxon>
        <taxon>campanulids</taxon>
        <taxon>Asterales</taxon>
        <taxon>Asteraceae</taxon>
        <taxon>Asteroideae</taxon>
        <taxon>Anthemideae</taxon>
        <taxon>Anthemidinae</taxon>
        <taxon>Tanacetum</taxon>
    </lineage>
</organism>
<feature type="compositionally biased region" description="Acidic residues" evidence="1">
    <location>
        <begin position="56"/>
        <end position="69"/>
    </location>
</feature>
<comment type="caution">
    <text evidence="2">The sequence shown here is derived from an EMBL/GenBank/DDBJ whole genome shotgun (WGS) entry which is preliminary data.</text>
</comment>
<evidence type="ECO:0000313" key="3">
    <source>
        <dbReference type="Proteomes" id="UP001151760"/>
    </source>
</evidence>
<dbReference type="PANTHER" id="PTHR15503:SF45">
    <property type="entry name" value="RNA-DIRECTED DNA POLYMERASE HOMOLOG"/>
    <property type="match status" value="1"/>
</dbReference>
<dbReference type="PANTHER" id="PTHR15503">
    <property type="entry name" value="LDOC1 RELATED"/>
    <property type="match status" value="1"/>
</dbReference>
<protein>
    <recommendedName>
        <fullName evidence="4">Reverse transcriptase domain-containing protein</fullName>
    </recommendedName>
</protein>
<gene>
    <name evidence="2" type="ORF">Tco_1018903</name>
</gene>
<reference evidence="2" key="2">
    <citation type="submission" date="2022-01" db="EMBL/GenBank/DDBJ databases">
        <authorList>
            <person name="Yamashiro T."/>
            <person name="Shiraishi A."/>
            <person name="Satake H."/>
            <person name="Nakayama K."/>
        </authorList>
    </citation>
    <scope>NUCLEOTIDE SEQUENCE</scope>
</reference>
<dbReference type="Proteomes" id="UP001151760">
    <property type="component" value="Unassembled WGS sequence"/>
</dbReference>
<dbReference type="InterPro" id="IPR043128">
    <property type="entry name" value="Rev_trsase/Diguanyl_cyclase"/>
</dbReference>